<dbReference type="CDD" id="cd09280">
    <property type="entry name" value="RNase_HI_eukaryote_like"/>
    <property type="match status" value="1"/>
</dbReference>
<evidence type="ECO:0000256" key="1">
    <source>
        <dbReference type="ARBA" id="ARBA00000077"/>
    </source>
</evidence>
<evidence type="ECO:0000256" key="9">
    <source>
        <dbReference type="ARBA" id="ARBA00022842"/>
    </source>
</evidence>
<keyword evidence="6" id="KW-0479">Metal-binding</keyword>
<keyword evidence="5" id="KW-0540">Nuclease</keyword>
<dbReference type="SUPFAM" id="SSF55658">
    <property type="entry name" value="L9 N-domain-like"/>
    <property type="match status" value="1"/>
</dbReference>
<dbReference type="EMBL" id="OA883664">
    <property type="protein sequence ID" value="CAD7279396.1"/>
    <property type="molecule type" value="Genomic_DNA"/>
</dbReference>
<dbReference type="InterPro" id="IPR050092">
    <property type="entry name" value="RNase_H"/>
</dbReference>
<dbReference type="GO" id="GO:0043137">
    <property type="term" value="P:DNA replication, removal of RNA primer"/>
    <property type="evidence" value="ECO:0007669"/>
    <property type="project" value="TreeGrafter"/>
</dbReference>
<dbReference type="Pfam" id="PF00075">
    <property type="entry name" value="RNase_H"/>
    <property type="match status" value="1"/>
</dbReference>
<dbReference type="OrthoDB" id="6340616at2759"/>
<keyword evidence="9" id="KW-0460">Magnesium</keyword>
<dbReference type="PANTHER" id="PTHR10642:SF26">
    <property type="entry name" value="RIBONUCLEASE H1"/>
    <property type="match status" value="1"/>
</dbReference>
<keyword evidence="13" id="KW-1185">Reference proteome</keyword>
<dbReference type="Pfam" id="PF01693">
    <property type="entry name" value="Cauli_VI"/>
    <property type="match status" value="1"/>
</dbReference>
<comment type="similarity">
    <text evidence="3">Belongs to the RNase H family.</text>
</comment>
<evidence type="ECO:0000256" key="8">
    <source>
        <dbReference type="ARBA" id="ARBA00022801"/>
    </source>
</evidence>
<gene>
    <name evidence="12" type="ORF">NMOB1V02_LOCUS7069</name>
</gene>
<dbReference type="GO" id="GO:0003676">
    <property type="term" value="F:nucleic acid binding"/>
    <property type="evidence" value="ECO:0007669"/>
    <property type="project" value="InterPro"/>
</dbReference>
<dbReference type="FunFam" id="3.40.970.10:FF:000001">
    <property type="entry name" value="Ribonuclease H1"/>
    <property type="match status" value="1"/>
</dbReference>
<evidence type="ECO:0000256" key="5">
    <source>
        <dbReference type="ARBA" id="ARBA00022722"/>
    </source>
</evidence>
<dbReference type="PROSITE" id="PS50879">
    <property type="entry name" value="RNASE_H_1"/>
    <property type="match status" value="1"/>
</dbReference>
<reference evidence="12" key="1">
    <citation type="submission" date="2020-11" db="EMBL/GenBank/DDBJ databases">
        <authorList>
            <person name="Tran Van P."/>
        </authorList>
    </citation>
    <scope>NUCLEOTIDE SEQUENCE</scope>
</reference>
<dbReference type="SUPFAM" id="SSF53098">
    <property type="entry name" value="Ribonuclease H-like"/>
    <property type="match status" value="1"/>
</dbReference>
<dbReference type="EC" id="3.1.26.4" evidence="4"/>
<comment type="cofactor">
    <cofactor evidence="2">
        <name>Mg(2+)</name>
        <dbReference type="ChEBI" id="CHEBI:18420"/>
    </cofactor>
</comment>
<comment type="catalytic activity">
    <reaction evidence="1">
        <text>Endonucleolytic cleavage to 5'-phosphomonoester.</text>
        <dbReference type="EC" id="3.1.26.4"/>
    </reaction>
</comment>
<feature type="compositionally biased region" description="Low complexity" evidence="10">
    <location>
        <begin position="170"/>
        <end position="192"/>
    </location>
</feature>
<feature type="region of interest" description="Disordered" evidence="10">
    <location>
        <begin position="168"/>
        <end position="201"/>
    </location>
</feature>
<evidence type="ECO:0000256" key="10">
    <source>
        <dbReference type="SAM" id="MobiDB-lite"/>
    </source>
</evidence>
<dbReference type="InterPro" id="IPR002156">
    <property type="entry name" value="RNaseH_domain"/>
</dbReference>
<evidence type="ECO:0000259" key="11">
    <source>
        <dbReference type="PROSITE" id="PS50879"/>
    </source>
</evidence>
<evidence type="ECO:0000313" key="13">
    <source>
        <dbReference type="Proteomes" id="UP000678499"/>
    </source>
</evidence>
<dbReference type="Proteomes" id="UP000678499">
    <property type="component" value="Unassembled WGS sequence"/>
</dbReference>
<protein>
    <recommendedName>
        <fullName evidence="4">ribonuclease H</fullName>
        <ecNumber evidence="4">3.1.26.4</ecNumber>
    </recommendedName>
</protein>
<dbReference type="InterPro" id="IPR017067">
    <property type="entry name" value="RNase_H1_euk"/>
</dbReference>
<dbReference type="AlphaFoldDB" id="A0A7R9BS01"/>
<feature type="domain" description="RNase H type-1" evidence="11">
    <location>
        <begin position="223"/>
        <end position="366"/>
    </location>
</feature>
<proteinExistence type="inferred from homology"/>
<evidence type="ECO:0000256" key="6">
    <source>
        <dbReference type="ARBA" id="ARBA00022723"/>
    </source>
</evidence>
<dbReference type="InterPro" id="IPR011320">
    <property type="entry name" value="RNase_H1_N"/>
</dbReference>
<dbReference type="Gene3D" id="3.30.420.10">
    <property type="entry name" value="Ribonuclease H-like superfamily/Ribonuclease H"/>
    <property type="match status" value="1"/>
</dbReference>
<name>A0A7R9BS01_9CRUS</name>
<evidence type="ECO:0000256" key="3">
    <source>
        <dbReference type="ARBA" id="ARBA00005300"/>
    </source>
</evidence>
<dbReference type="PIRSF" id="PIRSF036852">
    <property type="entry name" value="Ribonuclease_H1_euk"/>
    <property type="match status" value="1"/>
</dbReference>
<feature type="region of interest" description="Disordered" evidence="10">
    <location>
        <begin position="105"/>
        <end position="153"/>
    </location>
</feature>
<dbReference type="InterPro" id="IPR037056">
    <property type="entry name" value="RNase_H1_N_sf"/>
</dbReference>
<evidence type="ECO:0000256" key="7">
    <source>
        <dbReference type="ARBA" id="ARBA00022759"/>
    </source>
</evidence>
<dbReference type="GO" id="GO:0004523">
    <property type="term" value="F:RNA-DNA hybrid ribonuclease activity"/>
    <property type="evidence" value="ECO:0007669"/>
    <property type="project" value="UniProtKB-EC"/>
</dbReference>
<dbReference type="InterPro" id="IPR009027">
    <property type="entry name" value="Ribosomal_bL9/RNase_H1_N"/>
</dbReference>
<sequence length="372" mass="40707">MSQWRRYPEPSYVPYVLPYHRVLFCVRARHFPHCITCSVVMPYYAVRRGTQTGIYSNWQECEQRVTRYSGAQFKKFNTQREAEAYMSAPGQGSANVQSRFGGGCAAPAPQPIGRSSGAASAYQPSSSYQPKVSGYKQLPKKTFGPPRDQVQPYPHLSDAEVLASIASPYSTSSSSGRGVNSSGTSTTRSSGVARVGQTEHPQIPSRVLERARLAKADDYDFTPDGFAKCYTDGSCMGQVRNAGVGAWFGPQHVANISEPLPIPGTNNRAELMAVLYAVNAAKESGLNKVEIRTDSKYTIKCLTEWLPKWKQNNWQTAANTNVENQAEIRAIEKACSSIDVRFEWTEGHSGNVGNEAADTLAKRGAAEALGKL</sequence>
<dbReference type="EMBL" id="CAJPEX010001627">
    <property type="protein sequence ID" value="CAG0919548.1"/>
    <property type="molecule type" value="Genomic_DNA"/>
</dbReference>
<keyword evidence="7" id="KW-0255">Endonuclease</keyword>
<keyword evidence="8" id="KW-0378">Hydrolase</keyword>
<organism evidence="12">
    <name type="scientific">Notodromas monacha</name>
    <dbReference type="NCBI Taxonomy" id="399045"/>
    <lineage>
        <taxon>Eukaryota</taxon>
        <taxon>Metazoa</taxon>
        <taxon>Ecdysozoa</taxon>
        <taxon>Arthropoda</taxon>
        <taxon>Crustacea</taxon>
        <taxon>Oligostraca</taxon>
        <taxon>Ostracoda</taxon>
        <taxon>Podocopa</taxon>
        <taxon>Podocopida</taxon>
        <taxon>Cypridocopina</taxon>
        <taxon>Cypridoidea</taxon>
        <taxon>Cyprididae</taxon>
        <taxon>Notodromas</taxon>
    </lineage>
</organism>
<dbReference type="InterPro" id="IPR036397">
    <property type="entry name" value="RNaseH_sf"/>
</dbReference>
<dbReference type="Gene3D" id="3.40.970.10">
    <property type="entry name" value="Ribonuclease H1, N-terminal domain"/>
    <property type="match status" value="1"/>
</dbReference>
<dbReference type="GO" id="GO:0000287">
    <property type="term" value="F:magnesium ion binding"/>
    <property type="evidence" value="ECO:0007669"/>
    <property type="project" value="InterPro"/>
</dbReference>
<evidence type="ECO:0000256" key="4">
    <source>
        <dbReference type="ARBA" id="ARBA00012180"/>
    </source>
</evidence>
<accession>A0A7R9BS01</accession>
<dbReference type="InterPro" id="IPR012337">
    <property type="entry name" value="RNaseH-like_sf"/>
</dbReference>
<evidence type="ECO:0000313" key="12">
    <source>
        <dbReference type="EMBL" id="CAD7279396.1"/>
    </source>
</evidence>
<evidence type="ECO:0000256" key="2">
    <source>
        <dbReference type="ARBA" id="ARBA00001946"/>
    </source>
</evidence>
<feature type="compositionally biased region" description="Low complexity" evidence="10">
    <location>
        <begin position="115"/>
        <end position="130"/>
    </location>
</feature>
<dbReference type="PANTHER" id="PTHR10642">
    <property type="entry name" value="RIBONUCLEASE H1"/>
    <property type="match status" value="1"/>
</dbReference>